<reference evidence="10 11" key="1">
    <citation type="submission" date="2020-08" db="EMBL/GenBank/DDBJ databases">
        <title>Genomic Encyclopedia of Type Strains, Phase IV (KMG-IV): sequencing the most valuable type-strain genomes for metagenomic binning, comparative biology and taxonomic classification.</title>
        <authorList>
            <person name="Goeker M."/>
        </authorList>
    </citation>
    <scope>NUCLEOTIDE SEQUENCE [LARGE SCALE GENOMIC DNA]</scope>
    <source>
        <strain evidence="10 11">DSM 102189</strain>
    </source>
</reference>
<evidence type="ECO:0000256" key="5">
    <source>
        <dbReference type="ARBA" id="ARBA00022980"/>
    </source>
</evidence>
<dbReference type="GO" id="GO:0006412">
    <property type="term" value="P:translation"/>
    <property type="evidence" value="ECO:0007669"/>
    <property type="project" value="UniProtKB-UniRule"/>
</dbReference>
<dbReference type="RefSeq" id="WP_184197775.1">
    <property type="nucleotide sequence ID" value="NZ_BMOX01000037.1"/>
</dbReference>
<proteinExistence type="inferred from homology"/>
<comment type="function">
    <text evidence="7">One of the primary rRNA binding proteins, it binds directly to 16S rRNA where it nucleates assembly of the head domain of the 30S subunit. Is located at the subunit interface close to the decoding center, probably blocks exit of the E-site tRNA.</text>
</comment>
<dbReference type="HAMAP" id="MF_00480_B">
    <property type="entry name" value="Ribosomal_uS7_B"/>
    <property type="match status" value="1"/>
</dbReference>
<dbReference type="InterPro" id="IPR036823">
    <property type="entry name" value="Ribosomal_uS7_dom_sf"/>
</dbReference>
<evidence type="ECO:0000256" key="4">
    <source>
        <dbReference type="ARBA" id="ARBA00022884"/>
    </source>
</evidence>
<keyword evidence="3 7" id="KW-0699">rRNA-binding</keyword>
<protein>
    <recommendedName>
        <fullName evidence="7">Small ribosomal subunit protein uS7</fullName>
    </recommendedName>
</protein>
<keyword evidence="2 7" id="KW-0820">tRNA-binding</keyword>
<dbReference type="InterPro" id="IPR020606">
    <property type="entry name" value="Ribosomal_uS7_CS"/>
</dbReference>
<dbReference type="EMBL" id="JACIIV010000009">
    <property type="protein sequence ID" value="MBB6227357.1"/>
    <property type="molecule type" value="Genomic_DNA"/>
</dbReference>
<dbReference type="GO" id="GO:0000049">
    <property type="term" value="F:tRNA binding"/>
    <property type="evidence" value="ECO:0007669"/>
    <property type="project" value="UniProtKB-UniRule"/>
</dbReference>
<dbReference type="Gene3D" id="1.10.455.10">
    <property type="entry name" value="Ribosomal protein S7 domain"/>
    <property type="match status" value="1"/>
</dbReference>
<evidence type="ECO:0000256" key="6">
    <source>
        <dbReference type="ARBA" id="ARBA00023274"/>
    </source>
</evidence>
<dbReference type="GO" id="GO:0003735">
    <property type="term" value="F:structural constituent of ribosome"/>
    <property type="evidence" value="ECO:0007669"/>
    <property type="project" value="InterPro"/>
</dbReference>
<keyword evidence="11" id="KW-1185">Reference proteome</keyword>
<gene>
    <name evidence="7" type="primary">rpsG</name>
    <name evidence="10" type="ORF">FHS79_001523</name>
</gene>
<dbReference type="CDD" id="cd14869">
    <property type="entry name" value="uS7_Bacteria"/>
    <property type="match status" value="1"/>
</dbReference>
<dbReference type="GO" id="GO:0019843">
    <property type="term" value="F:rRNA binding"/>
    <property type="evidence" value="ECO:0007669"/>
    <property type="project" value="UniProtKB-UniRule"/>
</dbReference>
<dbReference type="NCBIfam" id="TIGR01029">
    <property type="entry name" value="rpsG_bact"/>
    <property type="match status" value="1"/>
</dbReference>
<comment type="caution">
    <text evidence="10">The sequence shown here is derived from an EMBL/GenBank/DDBJ whole genome shotgun (WGS) entry which is preliminary data.</text>
</comment>
<comment type="subunit">
    <text evidence="7">Part of the 30S ribosomal subunit. Contacts proteins S9 and S11.</text>
</comment>
<dbReference type="PROSITE" id="PS00052">
    <property type="entry name" value="RIBOSOMAL_S7"/>
    <property type="match status" value="1"/>
</dbReference>
<dbReference type="InterPro" id="IPR000235">
    <property type="entry name" value="Ribosomal_uS7"/>
</dbReference>
<evidence type="ECO:0000313" key="11">
    <source>
        <dbReference type="Proteomes" id="UP000538147"/>
    </source>
</evidence>
<evidence type="ECO:0000256" key="2">
    <source>
        <dbReference type="ARBA" id="ARBA00022555"/>
    </source>
</evidence>
<dbReference type="FunFam" id="1.10.455.10:FF:000001">
    <property type="entry name" value="30S ribosomal protein S7"/>
    <property type="match status" value="1"/>
</dbReference>
<evidence type="ECO:0000256" key="7">
    <source>
        <dbReference type="HAMAP-Rule" id="MF_00480"/>
    </source>
</evidence>
<feature type="domain" description="Small ribosomal subunit protein uS7" evidence="9">
    <location>
        <begin position="3"/>
        <end position="149"/>
    </location>
</feature>
<dbReference type="GO" id="GO:0015935">
    <property type="term" value="C:small ribosomal subunit"/>
    <property type="evidence" value="ECO:0007669"/>
    <property type="project" value="InterPro"/>
</dbReference>
<keyword evidence="6 7" id="KW-0687">Ribonucleoprotein</keyword>
<sequence>MARRRRPEKREVLPDPRFGDVVLSKFMNLVMLQGKKSVAESIVYSALETIEAKSRREPVGVFHDALANVRPGIEVRSRRVGGATYQVPVEVRPERSQALAIRWLIAAARKRSEHTMAQRLSGELLDAASNRGAAVKKREDSHRMAEANRAFSHYRW</sequence>
<dbReference type="PANTHER" id="PTHR11205">
    <property type="entry name" value="RIBOSOMAL PROTEIN S7"/>
    <property type="match status" value="1"/>
</dbReference>
<dbReference type="Pfam" id="PF00177">
    <property type="entry name" value="Ribosomal_S7"/>
    <property type="match status" value="1"/>
</dbReference>
<dbReference type="InterPro" id="IPR005717">
    <property type="entry name" value="Ribosomal_uS7_bac/org-type"/>
</dbReference>
<dbReference type="SUPFAM" id="SSF47973">
    <property type="entry name" value="Ribosomal protein S7"/>
    <property type="match status" value="1"/>
</dbReference>
<organism evidence="10 11">
    <name type="scientific">Polymorphobacter multimanifer</name>
    <dbReference type="NCBI Taxonomy" id="1070431"/>
    <lineage>
        <taxon>Bacteria</taxon>
        <taxon>Pseudomonadati</taxon>
        <taxon>Pseudomonadota</taxon>
        <taxon>Alphaproteobacteria</taxon>
        <taxon>Sphingomonadales</taxon>
        <taxon>Sphingosinicellaceae</taxon>
        <taxon>Polymorphobacter</taxon>
    </lineage>
</organism>
<evidence type="ECO:0000256" key="8">
    <source>
        <dbReference type="RuleBase" id="RU003619"/>
    </source>
</evidence>
<dbReference type="AlphaFoldDB" id="A0A841L3X1"/>
<evidence type="ECO:0000313" key="10">
    <source>
        <dbReference type="EMBL" id="MBB6227357.1"/>
    </source>
</evidence>
<comment type="similarity">
    <text evidence="1 7 8">Belongs to the universal ribosomal protein uS7 family.</text>
</comment>
<keyword evidence="4 7" id="KW-0694">RNA-binding</keyword>
<name>A0A841L3X1_9SPHN</name>
<evidence type="ECO:0000259" key="9">
    <source>
        <dbReference type="Pfam" id="PF00177"/>
    </source>
</evidence>
<evidence type="ECO:0000256" key="1">
    <source>
        <dbReference type="ARBA" id="ARBA00007151"/>
    </source>
</evidence>
<dbReference type="Proteomes" id="UP000538147">
    <property type="component" value="Unassembled WGS sequence"/>
</dbReference>
<evidence type="ECO:0000256" key="3">
    <source>
        <dbReference type="ARBA" id="ARBA00022730"/>
    </source>
</evidence>
<accession>A0A841L3X1</accession>
<keyword evidence="5 7" id="KW-0689">Ribosomal protein</keyword>
<dbReference type="PIRSF" id="PIRSF002122">
    <property type="entry name" value="RPS7p_RPS7a_RPS5e_RPS7o"/>
    <property type="match status" value="1"/>
</dbReference>
<dbReference type="InterPro" id="IPR023798">
    <property type="entry name" value="Ribosomal_uS7_dom"/>
</dbReference>